<evidence type="ECO:0000256" key="4">
    <source>
        <dbReference type="ARBA" id="ARBA00022840"/>
    </source>
</evidence>
<evidence type="ECO:0000259" key="8">
    <source>
        <dbReference type="PROSITE" id="PS50828"/>
    </source>
</evidence>
<evidence type="ECO:0000256" key="1">
    <source>
        <dbReference type="ARBA" id="ARBA00022730"/>
    </source>
</evidence>
<keyword evidence="4" id="KW-0067">ATP-binding</keyword>
<dbReference type="GO" id="GO:0019843">
    <property type="term" value="F:rRNA binding"/>
    <property type="evidence" value="ECO:0007669"/>
    <property type="project" value="UniProtKB-KW"/>
</dbReference>
<name>A0A644VTI6_9ZZZZ</name>
<dbReference type="InterPro" id="IPR036063">
    <property type="entry name" value="Smr_dom_sf"/>
</dbReference>
<evidence type="ECO:0000313" key="9">
    <source>
        <dbReference type="EMBL" id="MPL94597.1"/>
    </source>
</evidence>
<dbReference type="InterPro" id="IPR027417">
    <property type="entry name" value="P-loop_NTPase"/>
</dbReference>
<dbReference type="AlphaFoldDB" id="A0A644VTI6"/>
<dbReference type="PROSITE" id="PS50828">
    <property type="entry name" value="SMR"/>
    <property type="match status" value="1"/>
</dbReference>
<feature type="coiled-coil region" evidence="7">
    <location>
        <begin position="537"/>
        <end position="564"/>
    </location>
</feature>
<dbReference type="HAMAP" id="MF_00092">
    <property type="entry name" value="MutS2"/>
    <property type="match status" value="1"/>
</dbReference>
<evidence type="ECO:0000256" key="3">
    <source>
        <dbReference type="ARBA" id="ARBA00022801"/>
    </source>
</evidence>
<dbReference type="Gene3D" id="3.30.1370.110">
    <property type="match status" value="1"/>
</dbReference>
<keyword evidence="2" id="KW-0547">Nucleotide-binding</keyword>
<keyword evidence="9" id="KW-0540">Nuclease</keyword>
<dbReference type="GO" id="GO:0016887">
    <property type="term" value="F:ATP hydrolysis activity"/>
    <property type="evidence" value="ECO:0007669"/>
    <property type="project" value="InterPro"/>
</dbReference>
<dbReference type="InterPro" id="IPR005747">
    <property type="entry name" value="MutS2"/>
</dbReference>
<keyword evidence="1" id="KW-0699">rRNA-binding</keyword>
<dbReference type="InterPro" id="IPR002625">
    <property type="entry name" value="Smr_dom"/>
</dbReference>
<dbReference type="Pfam" id="PF01713">
    <property type="entry name" value="Smr"/>
    <property type="match status" value="1"/>
</dbReference>
<evidence type="ECO:0000256" key="6">
    <source>
        <dbReference type="ARBA" id="ARBA00023125"/>
    </source>
</evidence>
<comment type="caution">
    <text evidence="9">The sequence shown here is derived from an EMBL/GenBank/DDBJ whole genome shotgun (WGS) entry which is preliminary data.</text>
</comment>
<dbReference type="PIRSF" id="PIRSF005814">
    <property type="entry name" value="MutS_YshD"/>
    <property type="match status" value="1"/>
</dbReference>
<keyword evidence="3 9" id="KW-0378">Hydrolase</keyword>
<feature type="coiled-coil region" evidence="7">
    <location>
        <begin position="590"/>
        <end position="649"/>
    </location>
</feature>
<keyword evidence="9" id="KW-0255">Endonuclease</keyword>
<keyword evidence="6" id="KW-0238">DNA-binding</keyword>
<dbReference type="SUPFAM" id="SSF48334">
    <property type="entry name" value="DNA repair protein MutS, domain III"/>
    <property type="match status" value="1"/>
</dbReference>
<keyword evidence="5" id="KW-0694">RNA-binding</keyword>
<dbReference type="InterPro" id="IPR000432">
    <property type="entry name" value="DNA_mismatch_repair_MutS_C"/>
</dbReference>
<dbReference type="SMART" id="SM00534">
    <property type="entry name" value="MUTSac"/>
    <property type="match status" value="1"/>
</dbReference>
<dbReference type="SUPFAM" id="SSF160443">
    <property type="entry name" value="SMR domain-like"/>
    <property type="match status" value="1"/>
</dbReference>
<evidence type="ECO:0000256" key="5">
    <source>
        <dbReference type="ARBA" id="ARBA00022884"/>
    </source>
</evidence>
<organism evidence="9">
    <name type="scientific">bioreactor metagenome</name>
    <dbReference type="NCBI Taxonomy" id="1076179"/>
    <lineage>
        <taxon>unclassified sequences</taxon>
        <taxon>metagenomes</taxon>
        <taxon>ecological metagenomes</taxon>
    </lineage>
</organism>
<dbReference type="Pfam" id="PF00488">
    <property type="entry name" value="MutS_V"/>
    <property type="match status" value="1"/>
</dbReference>
<dbReference type="SUPFAM" id="SSF52540">
    <property type="entry name" value="P-loop containing nucleoside triphosphate hydrolases"/>
    <property type="match status" value="1"/>
</dbReference>
<dbReference type="PANTHER" id="PTHR48466:SF2">
    <property type="entry name" value="OS10G0509000 PROTEIN"/>
    <property type="match status" value="1"/>
</dbReference>
<dbReference type="GO" id="GO:0005524">
    <property type="term" value="F:ATP binding"/>
    <property type="evidence" value="ECO:0007669"/>
    <property type="project" value="UniProtKB-KW"/>
</dbReference>
<dbReference type="EC" id="3.1.-.-" evidence="9"/>
<dbReference type="GO" id="GO:0006298">
    <property type="term" value="P:mismatch repair"/>
    <property type="evidence" value="ECO:0007669"/>
    <property type="project" value="InterPro"/>
</dbReference>
<feature type="domain" description="Smr" evidence="8">
    <location>
        <begin position="757"/>
        <end position="832"/>
    </location>
</feature>
<dbReference type="SMART" id="SM00533">
    <property type="entry name" value="MUTSd"/>
    <property type="match status" value="1"/>
</dbReference>
<dbReference type="GO" id="GO:0030983">
    <property type="term" value="F:mismatched DNA binding"/>
    <property type="evidence" value="ECO:0007669"/>
    <property type="project" value="InterPro"/>
</dbReference>
<sequence length="832" mass="94728">MELNYCVNLYSFLMMRNNKLELKIGFDQVRESLKVMCLSDGGRSFVERMEFVTSYNKVIELLGITEEFRQIFITNEVFPSDNYFDMRGELQRLKLLGTFISQESLFDLKSSLITINECLLFFSRSDDNKFPLLSALSQGVYVDKNLLNICAKLLDSKGDFNDDASEYLYIIRSNHRKKVLDVDKQIKRILNQVKKEGWSSEEAEVTVRNGRLVIPISSANKKRIKGFIHDESQSGQTSYIEPAEIVELNNEIRELELEERREILKILVEFTDVLRPEIDNLINAYYFLSKIDFIRAKAKYALQIKAGKPIVEDNTLINWFEARHPILEEALEKNSKKIVPLRIELNSKDRILIISGPNAGGKSVCLKTVGLLQYMLQCGLLVPMRESSEAGIFSSIFIDIGDEQSIENDLSTYSSHLLSMKNLCERANNKTLFLIDECGTGTDPTIGGAIAESVLEFLNEKQAFGVVTTHYSNLKLLADRHASIINGAMLFDQNNMRPLYKLSIGKPGSSFAFEIAQTIGLPKQIVDKAVDKIGSSYLDFEQQLQQLEVDKIELRKKEQEVKVADDLLSEVLLKYNKLSSELEDKKRVILKQAKIEAKEILQNASRQIENTISQIKEANANKEKTKKIREEFSKEQIHIDRELSELEKQERKNVANKDISNKSKDIGVKIDLSPIAIGDIVKIGDENTFAEVVSIKRNRLEVISNSVKMSIEKNKVIKVDKKSFLKSNAKLYSQKQSAFLSVIDELNEKRKTFKTQLDLRGERAEDALDKLSQFIDQARLLGEREISVLHGKGDGILKTIIRDFLKTNSEIKTFKSARLEFGGEGITMITLN</sequence>
<gene>
    <name evidence="9" type="primary">mutS2_16</name>
    <name evidence="9" type="ORF">SDC9_40751</name>
</gene>
<protein>
    <submittedName>
        <fullName evidence="9">Endonuclease MutS2</fullName>
        <ecNumber evidence="9">3.1.-.-</ecNumber>
    </submittedName>
</protein>
<dbReference type="GO" id="GO:0045910">
    <property type="term" value="P:negative regulation of DNA recombination"/>
    <property type="evidence" value="ECO:0007669"/>
    <property type="project" value="InterPro"/>
</dbReference>
<dbReference type="FunFam" id="3.40.50.300:FF:001531">
    <property type="entry name" value="Endonuclease MutS2"/>
    <property type="match status" value="1"/>
</dbReference>
<dbReference type="NCBIfam" id="TIGR01069">
    <property type="entry name" value="mutS2"/>
    <property type="match status" value="1"/>
</dbReference>
<dbReference type="EMBL" id="VSSQ01000434">
    <property type="protein sequence ID" value="MPL94597.1"/>
    <property type="molecule type" value="Genomic_DNA"/>
</dbReference>
<dbReference type="GO" id="GO:0004519">
    <property type="term" value="F:endonuclease activity"/>
    <property type="evidence" value="ECO:0007669"/>
    <property type="project" value="UniProtKB-KW"/>
</dbReference>
<proteinExistence type="inferred from homology"/>
<evidence type="ECO:0000256" key="7">
    <source>
        <dbReference type="SAM" id="Coils"/>
    </source>
</evidence>
<dbReference type="InterPro" id="IPR045076">
    <property type="entry name" value="MutS"/>
</dbReference>
<accession>A0A644VTI6</accession>
<keyword evidence="7" id="KW-0175">Coiled coil</keyword>
<dbReference type="GO" id="GO:0140664">
    <property type="term" value="F:ATP-dependent DNA damage sensor activity"/>
    <property type="evidence" value="ECO:0007669"/>
    <property type="project" value="InterPro"/>
</dbReference>
<dbReference type="SMART" id="SM00463">
    <property type="entry name" value="SMR"/>
    <property type="match status" value="1"/>
</dbReference>
<reference evidence="9" key="1">
    <citation type="submission" date="2019-08" db="EMBL/GenBank/DDBJ databases">
        <authorList>
            <person name="Kucharzyk K."/>
            <person name="Murdoch R.W."/>
            <person name="Higgins S."/>
            <person name="Loffler F."/>
        </authorList>
    </citation>
    <scope>NUCLEOTIDE SEQUENCE</scope>
</reference>
<dbReference type="InterPro" id="IPR036187">
    <property type="entry name" value="DNA_mismatch_repair_MutS_sf"/>
</dbReference>
<evidence type="ECO:0000256" key="2">
    <source>
        <dbReference type="ARBA" id="ARBA00022741"/>
    </source>
</evidence>
<dbReference type="PANTHER" id="PTHR48466">
    <property type="entry name" value="OS10G0509000 PROTEIN-RELATED"/>
    <property type="match status" value="1"/>
</dbReference>
<dbReference type="InterPro" id="IPR007696">
    <property type="entry name" value="DNA_mismatch_repair_MutS_core"/>
</dbReference>
<dbReference type="Gene3D" id="3.40.50.300">
    <property type="entry name" value="P-loop containing nucleotide triphosphate hydrolases"/>
    <property type="match status" value="1"/>
</dbReference>